<reference evidence="2 3" key="1">
    <citation type="submission" date="2020-08" db="EMBL/GenBank/DDBJ databases">
        <title>A novel species.</title>
        <authorList>
            <person name="Gao J."/>
        </authorList>
    </citation>
    <scope>NUCLEOTIDE SEQUENCE [LARGE SCALE GENOMIC DNA]</scope>
    <source>
        <strain evidence="2 3">CRXT-G-22</strain>
    </source>
</reference>
<feature type="transmembrane region" description="Helical" evidence="1">
    <location>
        <begin position="130"/>
        <end position="155"/>
    </location>
</feature>
<dbReference type="KEGG" id="sroi:IAG44_19670"/>
<dbReference type="AlphaFoldDB" id="A0A7H0IF69"/>
<dbReference type="RefSeq" id="WP_187748404.1">
    <property type="nucleotide sequence ID" value="NZ_CP060828.1"/>
</dbReference>
<accession>A0A7H0IF69</accession>
<feature type="transmembrane region" description="Helical" evidence="1">
    <location>
        <begin position="42"/>
        <end position="63"/>
    </location>
</feature>
<organism evidence="2 3">
    <name type="scientific">Streptomyces roseirectus</name>
    <dbReference type="NCBI Taxonomy" id="2768066"/>
    <lineage>
        <taxon>Bacteria</taxon>
        <taxon>Bacillati</taxon>
        <taxon>Actinomycetota</taxon>
        <taxon>Actinomycetes</taxon>
        <taxon>Kitasatosporales</taxon>
        <taxon>Streptomycetaceae</taxon>
        <taxon>Streptomyces</taxon>
    </lineage>
</organism>
<proteinExistence type="predicted"/>
<protein>
    <submittedName>
        <fullName evidence="2">Uncharacterized protein</fullName>
    </submittedName>
</protein>
<feature type="transmembrane region" description="Helical" evidence="1">
    <location>
        <begin position="175"/>
        <end position="193"/>
    </location>
</feature>
<sequence>MSTVRTDTAVGVPVPTAVSPAEALRRACRYEWRHLAGLRSTWILLGVVGALSLLTGVGVLVDADRERPLGSAFLADAVTWSPLATQIPLLAFFLLVLGTGPVSTDLVRGGARTTWLAVGGRGTAYAAKSLVGFFAAVGAAAASAVLGSLSTAAVLVAVDAPPADWSGVPVPVLRFMLWAGCWALLCSAAVALLRSRVVPVLMLCMWPLILERLAGAALGFLPGLDGVGGWLPFAAGRAMLTDASAFPADDRSFAQTLIGSALTPGAATAVFCLYTAVIAGAGCWAYCRRDAKDG</sequence>
<keyword evidence="1" id="KW-0472">Membrane</keyword>
<dbReference type="Proteomes" id="UP000516052">
    <property type="component" value="Chromosome"/>
</dbReference>
<dbReference type="EMBL" id="CP060828">
    <property type="protein sequence ID" value="QNP71435.1"/>
    <property type="molecule type" value="Genomic_DNA"/>
</dbReference>
<name>A0A7H0IF69_9ACTN</name>
<evidence type="ECO:0000313" key="2">
    <source>
        <dbReference type="EMBL" id="QNP71435.1"/>
    </source>
</evidence>
<feature type="transmembrane region" description="Helical" evidence="1">
    <location>
        <begin position="266"/>
        <end position="287"/>
    </location>
</feature>
<evidence type="ECO:0000313" key="3">
    <source>
        <dbReference type="Proteomes" id="UP000516052"/>
    </source>
</evidence>
<gene>
    <name evidence="2" type="ORF">IAG44_19670</name>
</gene>
<evidence type="ECO:0000256" key="1">
    <source>
        <dbReference type="SAM" id="Phobius"/>
    </source>
</evidence>
<keyword evidence="1" id="KW-1133">Transmembrane helix</keyword>
<feature type="transmembrane region" description="Helical" evidence="1">
    <location>
        <begin position="83"/>
        <end position="102"/>
    </location>
</feature>
<keyword evidence="3" id="KW-1185">Reference proteome</keyword>
<keyword evidence="1" id="KW-0812">Transmembrane</keyword>